<dbReference type="EMBL" id="JAEINI020000006">
    <property type="protein sequence ID" value="MCB5227320.1"/>
    <property type="molecule type" value="Genomic_DNA"/>
</dbReference>
<comment type="caution">
    <text evidence="2">The sequence shown here is derived from an EMBL/GenBank/DDBJ whole genome shotgun (WGS) entry which is preliminary data.</text>
</comment>
<sequence>MKTLPITLFGIYCSLLSNVSLATDAWREAIPADFPTVERLFSNGKCEFTFPAVYLFDTRTAHWLSAEEAKTAFPHLKTLFESQQCEMPYSAQQLAELLNLNWPAEPGLTVLFFEPPTGMLEVLFQPGSSSRKHYDEKQALVAQLNTLPRYRILTPMTGFKSSF</sequence>
<evidence type="ECO:0000256" key="1">
    <source>
        <dbReference type="SAM" id="SignalP"/>
    </source>
</evidence>
<dbReference type="RefSeq" id="WP_226751381.1">
    <property type="nucleotide sequence ID" value="NZ_JAEINI020000006.1"/>
</dbReference>
<evidence type="ECO:0000313" key="3">
    <source>
        <dbReference type="Proteomes" id="UP000633814"/>
    </source>
</evidence>
<gene>
    <name evidence="2" type="ORF">JAO78_010890</name>
</gene>
<reference evidence="2 3" key="1">
    <citation type="submission" date="2021-10" db="EMBL/GenBank/DDBJ databases">
        <title>Alishewanella koreense sp. nov. isolated from seawater of southwestern coast in South Korea and the proposal for the reclassification of Rheinheimera perlucida and Rheinheimera tuosuensis as Arsukibacterium perlucida and Arsukibacterium tuosuensis.</title>
        <authorList>
            <person name="Kim K.H."/>
            <person name="Ruan W."/>
            <person name="Kim K.R."/>
            <person name="Baek J.H."/>
            <person name="Jeon C.O."/>
        </authorList>
    </citation>
    <scope>NUCLEOTIDE SEQUENCE [LARGE SCALE GENOMIC DNA]</scope>
    <source>
        <strain evidence="2 3">16-MA</strain>
    </source>
</reference>
<keyword evidence="1" id="KW-0732">Signal</keyword>
<feature type="chain" id="PRO_5046504875" evidence="1">
    <location>
        <begin position="23"/>
        <end position="163"/>
    </location>
</feature>
<organism evidence="2 3">
    <name type="scientific">Alishewanella maricola</name>
    <dbReference type="NCBI Taxonomy" id="2795740"/>
    <lineage>
        <taxon>Bacteria</taxon>
        <taxon>Pseudomonadati</taxon>
        <taxon>Pseudomonadota</taxon>
        <taxon>Gammaproteobacteria</taxon>
        <taxon>Alteromonadales</taxon>
        <taxon>Alteromonadaceae</taxon>
        <taxon>Alishewanella</taxon>
    </lineage>
</organism>
<keyword evidence="3" id="KW-1185">Reference proteome</keyword>
<accession>A0ABS8C4R6</accession>
<feature type="signal peptide" evidence="1">
    <location>
        <begin position="1"/>
        <end position="22"/>
    </location>
</feature>
<dbReference type="Proteomes" id="UP000633814">
    <property type="component" value="Unassembled WGS sequence"/>
</dbReference>
<evidence type="ECO:0000313" key="2">
    <source>
        <dbReference type="EMBL" id="MCB5227320.1"/>
    </source>
</evidence>
<name>A0ABS8C4R6_9ALTE</name>
<proteinExistence type="predicted"/>
<protein>
    <submittedName>
        <fullName evidence="2">Uncharacterized protein</fullName>
    </submittedName>
</protein>